<proteinExistence type="predicted"/>
<dbReference type="EMBL" id="JBIYXZ010002083">
    <property type="protein sequence ID" value="KAL3048731.1"/>
    <property type="molecule type" value="Genomic_DNA"/>
</dbReference>
<dbReference type="SUPFAM" id="SSF52266">
    <property type="entry name" value="SGNH hydrolase"/>
    <property type="match status" value="1"/>
</dbReference>
<protein>
    <recommendedName>
        <fullName evidence="7">SGNH hydrolase-type esterase domain-containing protein</fullName>
    </recommendedName>
</protein>
<keyword evidence="6" id="KW-1185">Reference proteome</keyword>
<evidence type="ECO:0000256" key="1">
    <source>
        <dbReference type="SAM" id="MobiDB-lite"/>
    </source>
</evidence>
<feature type="compositionally biased region" description="Basic and acidic residues" evidence="1">
    <location>
        <begin position="162"/>
        <end position="174"/>
    </location>
</feature>
<dbReference type="EMBL" id="JBIYXZ010002083">
    <property type="protein sequence ID" value="KAL3048733.1"/>
    <property type="molecule type" value="Genomic_DNA"/>
</dbReference>
<sequence length="371" mass="41842">MEKQVANAFNPCIPTVNTSHLLQENASNWLQTGLKISDEHHTKTISTLLFKLKNITKEEEQQAWEVACRWARSKYPRIQDRIFISVAEDLNLMGIQISPHRPVMFETTTLTPHPENTTTQFPNGKRPSVGDAIVALASDILPTASLVPAAAMGPLLTTATHPEPETSHPRHPTQEDFNLPPTPIKSLATRHEHHGNKKKNWSLTPNREILIIGSSNISRLPPIQDMKIQVDSYPGANLIQRIHILKYKTPTTVNTKKVILCFGLNDRNQDNTALLKNNMNQLLSSARDTFPNATLHIPSINSSSQLPLRAIRNIANPNQIIEQTPGHITKLDGRDFTTGRDLIHWTSGTARKMWDHWRRSLNLRGLRHENI</sequence>
<reference evidence="5 6" key="1">
    <citation type="journal article" date="2022" name="G3 (Bethesda)">
        <title>Evaluating Illumina-, Nanopore-, and PacBio-based genome assembly strategies with the bald notothen, Trematomus borchgrevinki.</title>
        <authorList>
            <person name="Rayamajhi N."/>
            <person name="Cheng C.C."/>
            <person name="Catchen J.M."/>
        </authorList>
    </citation>
    <scope>NUCLEOTIDE SEQUENCE [LARGE SCALE GENOMIC DNA]</scope>
    <source>
        <strain evidence="5">AGRC-2024</strain>
    </source>
</reference>
<dbReference type="InterPro" id="IPR036514">
    <property type="entry name" value="SGNH_hydro_sf"/>
</dbReference>
<organism evidence="5 6">
    <name type="scientific">Pagothenia borchgrevinki</name>
    <name type="common">Bald rockcod</name>
    <name type="synonym">Trematomus borchgrevinki</name>
    <dbReference type="NCBI Taxonomy" id="8213"/>
    <lineage>
        <taxon>Eukaryota</taxon>
        <taxon>Metazoa</taxon>
        <taxon>Chordata</taxon>
        <taxon>Craniata</taxon>
        <taxon>Vertebrata</taxon>
        <taxon>Euteleostomi</taxon>
        <taxon>Actinopterygii</taxon>
        <taxon>Neopterygii</taxon>
        <taxon>Teleostei</taxon>
        <taxon>Neoteleostei</taxon>
        <taxon>Acanthomorphata</taxon>
        <taxon>Eupercaria</taxon>
        <taxon>Perciformes</taxon>
        <taxon>Notothenioidei</taxon>
        <taxon>Nototheniidae</taxon>
        <taxon>Pagothenia</taxon>
    </lineage>
</organism>
<feature type="region of interest" description="Disordered" evidence="1">
    <location>
        <begin position="157"/>
        <end position="179"/>
    </location>
</feature>
<comment type="caution">
    <text evidence="5">The sequence shown here is derived from an EMBL/GenBank/DDBJ whole genome shotgun (WGS) entry which is preliminary data.</text>
</comment>
<dbReference type="AlphaFoldDB" id="A0ABD2G4T4"/>
<dbReference type="EMBL" id="JBIYXZ010002083">
    <property type="protein sequence ID" value="KAL3048732.1"/>
    <property type="molecule type" value="Genomic_DNA"/>
</dbReference>
<evidence type="ECO:0008006" key="7">
    <source>
        <dbReference type="Google" id="ProtNLM"/>
    </source>
</evidence>
<evidence type="ECO:0000313" key="6">
    <source>
        <dbReference type="Proteomes" id="UP001619887"/>
    </source>
</evidence>
<evidence type="ECO:0000313" key="2">
    <source>
        <dbReference type="EMBL" id="KAL3048730.1"/>
    </source>
</evidence>
<accession>A0ABD2G4T4</accession>
<evidence type="ECO:0000313" key="4">
    <source>
        <dbReference type="EMBL" id="KAL3048732.1"/>
    </source>
</evidence>
<reference evidence="5 6" key="2">
    <citation type="journal article" date="2024" name="G3 (Bethesda)">
        <title>The genome of the cryopelagic Antarctic bald notothen, Trematomus borchgrevinki.</title>
        <authorList>
            <person name="Rayamajhi N."/>
            <person name="Rivera-Colon A.G."/>
            <person name="Minhas B.F."/>
            <person name="Cheng C.C."/>
            <person name="Catchen J.M."/>
        </authorList>
    </citation>
    <scope>NUCLEOTIDE SEQUENCE [LARGE SCALE GENOMIC DNA]</scope>
    <source>
        <strain evidence="5">AGRC-2024</strain>
    </source>
</reference>
<name>A0ABD2G4T4_PAGBO</name>
<dbReference type="CDD" id="cd00229">
    <property type="entry name" value="SGNH_hydrolase"/>
    <property type="match status" value="1"/>
</dbReference>
<dbReference type="Gene3D" id="3.40.50.1110">
    <property type="entry name" value="SGNH hydrolase"/>
    <property type="match status" value="1"/>
</dbReference>
<gene>
    <name evidence="2" type="ORF">OYC64_007315</name>
    <name evidence="3" type="ORF">OYC64_007316</name>
    <name evidence="4" type="ORF">OYC64_007317</name>
    <name evidence="5" type="ORF">OYC64_007318</name>
</gene>
<dbReference type="EMBL" id="JBIYXZ010002083">
    <property type="protein sequence ID" value="KAL3048730.1"/>
    <property type="molecule type" value="Genomic_DNA"/>
</dbReference>
<evidence type="ECO:0000313" key="3">
    <source>
        <dbReference type="EMBL" id="KAL3048731.1"/>
    </source>
</evidence>
<dbReference type="Proteomes" id="UP001619887">
    <property type="component" value="Unassembled WGS sequence"/>
</dbReference>
<evidence type="ECO:0000313" key="5">
    <source>
        <dbReference type="EMBL" id="KAL3048733.1"/>
    </source>
</evidence>